<reference evidence="1 2" key="1">
    <citation type="journal article" date="2018" name="PLoS Genet.">
        <title>Population sequencing reveals clonal diversity and ancestral inbreeding in the grapevine cultivar Chardonnay.</title>
        <authorList>
            <person name="Roach M.J."/>
            <person name="Johnson D.L."/>
            <person name="Bohlmann J."/>
            <person name="van Vuuren H.J."/>
            <person name="Jones S.J."/>
            <person name="Pretorius I.S."/>
            <person name="Schmidt S.A."/>
            <person name="Borneman A.R."/>
        </authorList>
    </citation>
    <scope>NUCLEOTIDE SEQUENCE [LARGE SCALE GENOMIC DNA]</scope>
    <source>
        <strain evidence="2">cv. Chardonnay</strain>
        <tissue evidence="1">Leaf</tissue>
    </source>
</reference>
<evidence type="ECO:0000313" key="1">
    <source>
        <dbReference type="EMBL" id="RVX14271.1"/>
    </source>
</evidence>
<evidence type="ECO:0000313" key="2">
    <source>
        <dbReference type="Proteomes" id="UP000288805"/>
    </source>
</evidence>
<dbReference type="AlphaFoldDB" id="A0A438JZ78"/>
<gene>
    <name evidence="1" type="ORF">CK203_011188</name>
</gene>
<dbReference type="EMBL" id="QGNW01000022">
    <property type="protein sequence ID" value="RVX14271.1"/>
    <property type="molecule type" value="Genomic_DNA"/>
</dbReference>
<dbReference type="Proteomes" id="UP000288805">
    <property type="component" value="Unassembled WGS sequence"/>
</dbReference>
<comment type="caution">
    <text evidence="1">The sequence shown here is derived from an EMBL/GenBank/DDBJ whole genome shotgun (WGS) entry which is preliminary data.</text>
</comment>
<accession>A0A438JZ78</accession>
<organism evidence="1 2">
    <name type="scientific">Vitis vinifera</name>
    <name type="common">Grape</name>
    <dbReference type="NCBI Taxonomy" id="29760"/>
    <lineage>
        <taxon>Eukaryota</taxon>
        <taxon>Viridiplantae</taxon>
        <taxon>Streptophyta</taxon>
        <taxon>Embryophyta</taxon>
        <taxon>Tracheophyta</taxon>
        <taxon>Spermatophyta</taxon>
        <taxon>Magnoliopsida</taxon>
        <taxon>eudicotyledons</taxon>
        <taxon>Gunneridae</taxon>
        <taxon>Pentapetalae</taxon>
        <taxon>rosids</taxon>
        <taxon>Vitales</taxon>
        <taxon>Vitaceae</taxon>
        <taxon>Viteae</taxon>
        <taxon>Vitis</taxon>
    </lineage>
</organism>
<name>A0A438JZ78_VITVI</name>
<sequence>MRVSSAKNKWETSTPTSSLLLIGDPSIKSPSFALESKQLLFSSLHVSGLLLYTAALTPRPTARDFEYQGSKIQQFSQAKPVEEQFRRLLEKLDYLDLFANSNDLSSMFAKHSAHKVV</sequence>
<protein>
    <submittedName>
        <fullName evidence="1">Uncharacterized protein</fullName>
    </submittedName>
</protein>
<proteinExistence type="predicted"/>